<feature type="domain" description="RanBP2-type" evidence="5">
    <location>
        <begin position="217"/>
        <end position="236"/>
    </location>
</feature>
<proteinExistence type="predicted"/>
<keyword evidence="2" id="KW-0863">Zinc-finger</keyword>
<keyword evidence="3" id="KW-0862">Zinc</keyword>
<name>A0AAV2Z2A3_9STRA</name>
<feature type="region of interest" description="Disordered" evidence="4">
    <location>
        <begin position="291"/>
        <end position="314"/>
    </location>
</feature>
<evidence type="ECO:0000256" key="3">
    <source>
        <dbReference type="ARBA" id="ARBA00022833"/>
    </source>
</evidence>
<evidence type="ECO:0000256" key="4">
    <source>
        <dbReference type="SAM" id="MobiDB-lite"/>
    </source>
</evidence>
<reference evidence="6" key="1">
    <citation type="submission" date="2022-11" db="EMBL/GenBank/DDBJ databases">
        <authorList>
            <person name="Morgan W.R."/>
            <person name="Tartar A."/>
        </authorList>
    </citation>
    <scope>NUCLEOTIDE SEQUENCE</scope>
    <source>
        <strain evidence="6">ARSEF 373</strain>
    </source>
</reference>
<evidence type="ECO:0000256" key="2">
    <source>
        <dbReference type="ARBA" id="ARBA00022771"/>
    </source>
</evidence>
<comment type="caution">
    <text evidence="6">The sequence shown here is derived from an EMBL/GenBank/DDBJ whole genome shotgun (WGS) entry which is preliminary data.</text>
</comment>
<evidence type="ECO:0000313" key="6">
    <source>
        <dbReference type="EMBL" id="DAZ99754.1"/>
    </source>
</evidence>
<dbReference type="AlphaFoldDB" id="A0AAV2Z2A3"/>
<feature type="compositionally biased region" description="Low complexity" evidence="4">
    <location>
        <begin position="295"/>
        <end position="305"/>
    </location>
</feature>
<protein>
    <recommendedName>
        <fullName evidence="5">RanBP2-type domain-containing protein</fullName>
    </recommendedName>
</protein>
<gene>
    <name evidence="6" type="ORF">N0F65_003541</name>
</gene>
<sequence length="511" mass="55554">MCWSASFMWRGEGASEGMLHASAEKSVKDDESTAQVVWLAAERIGKGTMTAQTEQLQRICDYLITTHWFQTAGDLRVALQNVHEWHQLEVPARLKIAIQEVLDEYNPPPYDAAAYSTEYTLPFADQAAAAEAAWYASSFENYEYYYAQQPTEMVTTDCNVIAPSGATPAVVASIAVDEVVEAYAVAENASAECHGIPIDNVELYESVPVHAPPKTVWACRQCTYLNPIAESFCGMCCDHISLSPDYASLASDVEWTPSYGAEPTQATQAPGLEKMQQQSRSIIVPAIEIPHRDSVPSSSGDVGSPTVEPYSPTAPPCEDIDFMSRYQHTKTPVRHAPFTDSDAKKLAFGSGSWASGCSSAVEDFNTGNDIGDDEDGDGGDVHEHTIATAGPVDEVVTSPINSDPQRPSPTVLVRLPWKQTKTKSRRQQYAIHHMDESSHSSDTKQSTVRVASLNASAADEDVNFLTLAFGGASVKPDANHQPPPPPPCLTVQDQVTAVDNRQRQRITSVTL</sequence>
<keyword evidence="1" id="KW-0479">Metal-binding</keyword>
<evidence type="ECO:0000259" key="5">
    <source>
        <dbReference type="PROSITE" id="PS01358"/>
    </source>
</evidence>
<dbReference type="PROSITE" id="PS01358">
    <property type="entry name" value="ZF_RANBP2_1"/>
    <property type="match status" value="1"/>
</dbReference>
<organism evidence="6 7">
    <name type="scientific">Lagenidium giganteum</name>
    <dbReference type="NCBI Taxonomy" id="4803"/>
    <lineage>
        <taxon>Eukaryota</taxon>
        <taxon>Sar</taxon>
        <taxon>Stramenopiles</taxon>
        <taxon>Oomycota</taxon>
        <taxon>Peronosporomycetes</taxon>
        <taxon>Pythiales</taxon>
        <taxon>Pythiaceae</taxon>
    </lineage>
</organism>
<dbReference type="Proteomes" id="UP001146120">
    <property type="component" value="Unassembled WGS sequence"/>
</dbReference>
<dbReference type="InterPro" id="IPR001876">
    <property type="entry name" value="Znf_RanBP2"/>
</dbReference>
<accession>A0AAV2Z2A3</accession>
<dbReference type="GO" id="GO:0008270">
    <property type="term" value="F:zinc ion binding"/>
    <property type="evidence" value="ECO:0007669"/>
    <property type="project" value="UniProtKB-KW"/>
</dbReference>
<reference evidence="6" key="2">
    <citation type="journal article" date="2023" name="Microbiol Resour">
        <title>Decontamination and Annotation of the Draft Genome Sequence of the Oomycete Lagenidium giganteum ARSEF 373.</title>
        <authorList>
            <person name="Morgan W.R."/>
            <person name="Tartar A."/>
        </authorList>
    </citation>
    <scope>NUCLEOTIDE SEQUENCE</scope>
    <source>
        <strain evidence="6">ARSEF 373</strain>
    </source>
</reference>
<keyword evidence="7" id="KW-1185">Reference proteome</keyword>
<dbReference type="EMBL" id="DAKRPA010000077">
    <property type="protein sequence ID" value="DAZ99754.1"/>
    <property type="molecule type" value="Genomic_DNA"/>
</dbReference>
<evidence type="ECO:0000256" key="1">
    <source>
        <dbReference type="ARBA" id="ARBA00022723"/>
    </source>
</evidence>
<feature type="region of interest" description="Disordered" evidence="4">
    <location>
        <begin position="472"/>
        <end position="491"/>
    </location>
</feature>
<evidence type="ECO:0000313" key="7">
    <source>
        <dbReference type="Proteomes" id="UP001146120"/>
    </source>
</evidence>